<dbReference type="Proteomes" id="UP000824755">
    <property type="component" value="Chromosome"/>
</dbReference>
<organism evidence="5 6">
    <name type="scientific">Lysobacter soyae</name>
    <dbReference type="NCBI Taxonomy" id="2764185"/>
    <lineage>
        <taxon>Bacteria</taxon>
        <taxon>Pseudomonadati</taxon>
        <taxon>Pseudomonadota</taxon>
        <taxon>Gammaproteobacteria</taxon>
        <taxon>Lysobacterales</taxon>
        <taxon>Lysobacteraceae</taxon>
        <taxon>Lysobacter</taxon>
    </lineage>
</organism>
<dbReference type="InterPro" id="IPR000834">
    <property type="entry name" value="Peptidase_M14"/>
</dbReference>
<dbReference type="RefSeq" id="WP_220379189.1">
    <property type="nucleotide sequence ID" value="NZ_CP080544.1"/>
</dbReference>
<protein>
    <submittedName>
        <fullName evidence="5">Peptidase M14</fullName>
    </submittedName>
</protein>
<comment type="similarity">
    <text evidence="2">Belongs to the peptidase M14 family.</text>
</comment>
<dbReference type="EMBL" id="CP080544">
    <property type="protein sequence ID" value="QYR52403.1"/>
    <property type="molecule type" value="Genomic_DNA"/>
</dbReference>
<dbReference type="Pfam" id="PF00246">
    <property type="entry name" value="Peptidase_M14"/>
    <property type="match status" value="1"/>
</dbReference>
<evidence type="ECO:0000259" key="4">
    <source>
        <dbReference type="Pfam" id="PF00246"/>
    </source>
</evidence>
<keyword evidence="3" id="KW-0732">Signal</keyword>
<evidence type="ECO:0000256" key="2">
    <source>
        <dbReference type="ARBA" id="ARBA00005988"/>
    </source>
</evidence>
<gene>
    <name evidence="5" type="ORF">H8L67_07295</name>
</gene>
<evidence type="ECO:0000313" key="5">
    <source>
        <dbReference type="EMBL" id="QYR52403.1"/>
    </source>
</evidence>
<keyword evidence="6" id="KW-1185">Reference proteome</keyword>
<accession>A0ABX8WPX5</accession>
<dbReference type="SUPFAM" id="SSF53187">
    <property type="entry name" value="Zn-dependent exopeptidases"/>
    <property type="match status" value="1"/>
</dbReference>
<feature type="domain" description="Peptidase M14" evidence="4">
    <location>
        <begin position="45"/>
        <end position="179"/>
    </location>
</feature>
<sequence length="589" mass="65051">MKKFVLALGLTCAVTPLWAASSTDLRTTAEKSGFKVTGRYDETIALCEAFETHYPGKVDCASFGTTPEGRPQMRMVISPAGYLTPDAARAHKQTVLLIQGGIHAGEIDGKDAGFQVFRQMLDGELGADVLKNVVVVFVPVFNVDGHENFRAWNRPNQRGPEEMGFRTTAQRLNLNRDYLKADAPEMRAMLGLVRTWDPAAEMDLHVTDGAKFQHDISITAEPVNSGDADQQVLGRAVRDSVIAELSAAGNKPVDFYPSFDDSEDPDSGFTDSVSPPRFSNGYFVLRNRIGILVETHSWRTYPERVASTRTSIIGLVKAAARDGAKWQARMAAADARAADMGGTRVPVTYKTSDIARPIDFLGYAFTRTRSPISGDLMTRYDETKPQVWTVPLRDKVSPEGFVQAPKSGYVVLAAWAPYVRPVLDAHGVTYSVRKAAEASAPVESFRAESATFAKNSFEGRQRLSLTGDWKNERMNIPAGSLFVPVNQPLARVVINLFEPMAPDALVGWGVFNNAFESKEYMEAYVAEEEAEKMLARDPGLKKAFEAKLASDPAFAKSPSARLDFFYRRHAAYDRNYNLYPVLRTDVKTK</sequence>
<feature type="chain" id="PRO_5046170271" evidence="3">
    <location>
        <begin position="20"/>
        <end position="589"/>
    </location>
</feature>
<reference evidence="5 6" key="1">
    <citation type="submission" date="2021-08" db="EMBL/GenBank/DDBJ databases">
        <title>Lysobacter sp. strain CJ11 Genome sequencing and assembly.</title>
        <authorList>
            <person name="Kim I."/>
        </authorList>
    </citation>
    <scope>NUCLEOTIDE SEQUENCE [LARGE SCALE GENOMIC DNA]</scope>
    <source>
        <strain evidence="5 6">CJ11</strain>
    </source>
</reference>
<dbReference type="Gene3D" id="3.40.630.10">
    <property type="entry name" value="Zn peptidases"/>
    <property type="match status" value="1"/>
</dbReference>
<feature type="signal peptide" evidence="3">
    <location>
        <begin position="1"/>
        <end position="19"/>
    </location>
</feature>
<name>A0ABX8WPX5_9GAMM</name>
<evidence type="ECO:0000256" key="3">
    <source>
        <dbReference type="SAM" id="SignalP"/>
    </source>
</evidence>
<proteinExistence type="inferred from homology"/>
<dbReference type="PANTHER" id="PTHR11705:SF145">
    <property type="entry name" value="PEPTIDASE M14 CARBOXYPEPTIDASE A DOMAIN-CONTAINING PROTEIN"/>
    <property type="match status" value="1"/>
</dbReference>
<dbReference type="PANTHER" id="PTHR11705">
    <property type="entry name" value="PROTEASE FAMILY M14 CARBOXYPEPTIDASE A,B"/>
    <property type="match status" value="1"/>
</dbReference>
<evidence type="ECO:0000313" key="6">
    <source>
        <dbReference type="Proteomes" id="UP000824755"/>
    </source>
</evidence>
<evidence type="ECO:0000256" key="1">
    <source>
        <dbReference type="ARBA" id="ARBA00001947"/>
    </source>
</evidence>
<comment type="cofactor">
    <cofactor evidence="1">
        <name>Zn(2+)</name>
        <dbReference type="ChEBI" id="CHEBI:29105"/>
    </cofactor>
</comment>